<evidence type="ECO:0000259" key="11">
    <source>
        <dbReference type="Pfam" id="PF13866"/>
    </source>
</evidence>
<evidence type="ECO:0000256" key="6">
    <source>
        <dbReference type="ARBA" id="ARBA00022833"/>
    </source>
</evidence>
<protein>
    <submittedName>
        <fullName evidence="14">Histone deacetylase complex subunit SAP30 homolog</fullName>
    </submittedName>
</protein>
<evidence type="ECO:0000256" key="7">
    <source>
        <dbReference type="ARBA" id="ARBA00023015"/>
    </source>
</evidence>
<dbReference type="GO" id="GO:0006355">
    <property type="term" value="P:regulation of DNA-templated transcription"/>
    <property type="evidence" value="ECO:0007669"/>
    <property type="project" value="TreeGrafter"/>
</dbReference>
<evidence type="ECO:0000256" key="9">
    <source>
        <dbReference type="ARBA" id="ARBA00023163"/>
    </source>
</evidence>
<comment type="subcellular location">
    <subcellularLocation>
        <location evidence="1">Nucleus</location>
    </subcellularLocation>
</comment>
<keyword evidence="4" id="KW-0479">Metal-binding</keyword>
<dbReference type="PANTHER" id="PTHR13286">
    <property type="entry name" value="SAP30"/>
    <property type="match status" value="1"/>
</dbReference>
<dbReference type="GO" id="GO:0003677">
    <property type="term" value="F:DNA binding"/>
    <property type="evidence" value="ECO:0007669"/>
    <property type="project" value="UniProtKB-KW"/>
</dbReference>
<dbReference type="GO" id="GO:0000118">
    <property type="term" value="C:histone deacetylase complex"/>
    <property type="evidence" value="ECO:0007669"/>
    <property type="project" value="TreeGrafter"/>
</dbReference>
<keyword evidence="8" id="KW-0238">DNA-binding</keyword>
<keyword evidence="6" id="KW-0862">Zinc</keyword>
<dbReference type="Pfam" id="PF13867">
    <property type="entry name" value="SAP30_Sin3_bdg"/>
    <property type="match status" value="1"/>
</dbReference>
<dbReference type="Proteomes" id="UP001652740">
    <property type="component" value="Unplaced"/>
</dbReference>
<evidence type="ECO:0000256" key="5">
    <source>
        <dbReference type="ARBA" id="ARBA00022771"/>
    </source>
</evidence>
<keyword evidence="3" id="KW-0678">Repressor</keyword>
<keyword evidence="10" id="KW-0539">Nucleus</keyword>
<evidence type="ECO:0000313" key="13">
    <source>
        <dbReference type="Proteomes" id="UP001652740"/>
    </source>
</evidence>
<dbReference type="PANTHER" id="PTHR13286:SF6">
    <property type="entry name" value="HISTONE DEACETYLASE COMPLEX SUBUNIT SAP30L-RELATED"/>
    <property type="match status" value="1"/>
</dbReference>
<dbReference type="KEGG" id="gmw:116413277"/>
<evidence type="ECO:0000256" key="4">
    <source>
        <dbReference type="ARBA" id="ARBA00022723"/>
    </source>
</evidence>
<dbReference type="GeneID" id="116413277"/>
<feature type="domain" description="Histone deacetylase complex subunit SAP30 zinc-finger" evidence="11">
    <location>
        <begin position="14"/>
        <end position="77"/>
    </location>
</feature>
<dbReference type="AlphaFoldDB" id="A0A6J3C0S9"/>
<evidence type="ECO:0000256" key="2">
    <source>
        <dbReference type="ARBA" id="ARBA00006283"/>
    </source>
</evidence>
<comment type="similarity">
    <text evidence="2">Belongs to the SAP30 family.</text>
</comment>
<sequence length="153" mass="18092">MTGKKSKRNVVLKCCLMDDDKHCKQFAGSAVYGRRIVRLITDQNLNLRLNPKARHTNMCNYHRDILQIAKIEYKRNNKKRMRSPEINMHLLTVKTLRRYKSYYNIRAGRGWNKARLVNAVEEHLKTLPINETEIINNFIHMVITNGNKLDKKE</sequence>
<dbReference type="InterPro" id="IPR038291">
    <property type="entry name" value="SAP30_C_sf"/>
</dbReference>
<keyword evidence="7" id="KW-0805">Transcription regulation</keyword>
<dbReference type="InterPro" id="IPR025718">
    <property type="entry name" value="SAP30_Sin3-bd"/>
</dbReference>
<accession>A0A6J3C0S9</accession>
<keyword evidence="13" id="KW-1185">Reference proteome</keyword>
<dbReference type="RefSeq" id="XP_031767293.2">
    <property type="nucleotide sequence ID" value="XM_031911433.2"/>
</dbReference>
<dbReference type="InParanoid" id="A0A6J3C0S9"/>
<evidence type="ECO:0000256" key="10">
    <source>
        <dbReference type="ARBA" id="ARBA00023242"/>
    </source>
</evidence>
<dbReference type="Pfam" id="PF13866">
    <property type="entry name" value="zf-SAP30"/>
    <property type="match status" value="1"/>
</dbReference>
<organism evidence="13 14">
    <name type="scientific">Galleria mellonella</name>
    <name type="common">Greater wax moth</name>
    <dbReference type="NCBI Taxonomy" id="7137"/>
    <lineage>
        <taxon>Eukaryota</taxon>
        <taxon>Metazoa</taxon>
        <taxon>Ecdysozoa</taxon>
        <taxon>Arthropoda</taxon>
        <taxon>Hexapoda</taxon>
        <taxon>Insecta</taxon>
        <taxon>Pterygota</taxon>
        <taxon>Neoptera</taxon>
        <taxon>Endopterygota</taxon>
        <taxon>Lepidoptera</taxon>
        <taxon>Glossata</taxon>
        <taxon>Ditrysia</taxon>
        <taxon>Pyraloidea</taxon>
        <taxon>Pyralidae</taxon>
        <taxon>Galleriinae</taxon>
        <taxon>Galleria</taxon>
    </lineage>
</organism>
<name>A0A6J3C0S9_GALME</name>
<dbReference type="Gene3D" id="6.10.160.20">
    <property type="match status" value="1"/>
</dbReference>
<evidence type="ECO:0000313" key="14">
    <source>
        <dbReference type="RefSeq" id="XP_031767293.2"/>
    </source>
</evidence>
<keyword evidence="9" id="KW-0804">Transcription</keyword>
<proteinExistence type="inferred from homology"/>
<dbReference type="InterPro" id="IPR025717">
    <property type="entry name" value="SAP30_zn-finger"/>
</dbReference>
<gene>
    <name evidence="14" type="primary">LOC116413277</name>
</gene>
<feature type="domain" description="Histone deacetylase complex subunit SAP30 Sin3 binding" evidence="12">
    <location>
        <begin position="91"/>
        <end position="142"/>
    </location>
</feature>
<evidence type="ECO:0000259" key="12">
    <source>
        <dbReference type="Pfam" id="PF13867"/>
    </source>
</evidence>
<evidence type="ECO:0000256" key="3">
    <source>
        <dbReference type="ARBA" id="ARBA00022491"/>
    </source>
</evidence>
<keyword evidence="5" id="KW-0863">Zinc-finger</keyword>
<reference evidence="14" key="1">
    <citation type="submission" date="2025-08" db="UniProtKB">
        <authorList>
            <consortium name="RefSeq"/>
        </authorList>
    </citation>
    <scope>IDENTIFICATION</scope>
    <source>
        <tissue evidence="14">Whole larvae</tissue>
    </source>
</reference>
<dbReference type="InterPro" id="IPR024145">
    <property type="entry name" value="His_deAcase_SAP30/SAP30L"/>
</dbReference>
<dbReference type="GO" id="GO:0008270">
    <property type="term" value="F:zinc ion binding"/>
    <property type="evidence" value="ECO:0007669"/>
    <property type="project" value="UniProtKB-KW"/>
</dbReference>
<dbReference type="GO" id="GO:0003712">
    <property type="term" value="F:transcription coregulator activity"/>
    <property type="evidence" value="ECO:0007669"/>
    <property type="project" value="TreeGrafter"/>
</dbReference>
<evidence type="ECO:0000256" key="1">
    <source>
        <dbReference type="ARBA" id="ARBA00004123"/>
    </source>
</evidence>
<evidence type="ECO:0000256" key="8">
    <source>
        <dbReference type="ARBA" id="ARBA00023125"/>
    </source>
</evidence>